<dbReference type="RefSeq" id="WP_013765270.1">
    <property type="nucleotide sequence ID" value="NC_015510.1"/>
</dbReference>
<protein>
    <recommendedName>
        <fullName evidence="1">Tox-URI2 domain-containing protein</fullName>
    </recommendedName>
</protein>
<gene>
    <name evidence="2" type="ordered locus">Halhy_2859</name>
</gene>
<dbReference type="OrthoDB" id="1494098at2"/>
<dbReference type="Proteomes" id="UP000008461">
    <property type="component" value="Chromosome"/>
</dbReference>
<name>F4L365_HALH1</name>
<dbReference type="KEGG" id="hhy:Halhy_2859"/>
<keyword evidence="3" id="KW-1185">Reference proteome</keyword>
<dbReference type="HOGENOM" id="CLU_2273427_0_0_10"/>
<organism evidence="2 3">
    <name type="scientific">Haliscomenobacter hydrossis (strain ATCC 27775 / DSM 1100 / LMG 10767 / O)</name>
    <dbReference type="NCBI Taxonomy" id="760192"/>
    <lineage>
        <taxon>Bacteria</taxon>
        <taxon>Pseudomonadati</taxon>
        <taxon>Bacteroidota</taxon>
        <taxon>Saprospiria</taxon>
        <taxon>Saprospirales</taxon>
        <taxon>Haliscomenobacteraceae</taxon>
        <taxon>Haliscomenobacter</taxon>
    </lineage>
</organism>
<sequence>MKKRGANHNNSHKNDADHHLYEFYDQQEKETFKYGISCEPIGEDGLSKRMRRQLDIFNLAAGWVRYIVHILLTGIPGRKTAEEIEDEHMAAFEEKYGRLPRGNKSKNRKSR</sequence>
<proteinExistence type="predicted"/>
<reference key="2">
    <citation type="submission" date="2011-04" db="EMBL/GenBank/DDBJ databases">
        <title>Complete sequence of chromosome of Haliscomenobacter hydrossis DSM 1100.</title>
        <authorList>
            <consortium name="US DOE Joint Genome Institute (JGI-PGF)"/>
            <person name="Lucas S."/>
            <person name="Han J."/>
            <person name="Lapidus A."/>
            <person name="Bruce D."/>
            <person name="Goodwin L."/>
            <person name="Pitluck S."/>
            <person name="Peters L."/>
            <person name="Kyrpides N."/>
            <person name="Mavromatis K."/>
            <person name="Ivanova N."/>
            <person name="Ovchinnikova G."/>
            <person name="Pagani I."/>
            <person name="Daligault H."/>
            <person name="Detter J.C."/>
            <person name="Han C."/>
            <person name="Land M."/>
            <person name="Hauser L."/>
            <person name="Markowitz V."/>
            <person name="Cheng J.-F."/>
            <person name="Hugenholtz P."/>
            <person name="Woyke T."/>
            <person name="Wu D."/>
            <person name="Verbarg S."/>
            <person name="Frueling A."/>
            <person name="Brambilla E."/>
            <person name="Klenk H.-P."/>
            <person name="Eisen J.A."/>
        </authorList>
    </citation>
    <scope>NUCLEOTIDE SEQUENCE</scope>
    <source>
        <strain>DSM 1100</strain>
    </source>
</reference>
<dbReference type="Pfam" id="PF15653">
    <property type="entry name" value="Tox-URI2"/>
    <property type="match status" value="1"/>
</dbReference>
<reference evidence="2 3" key="1">
    <citation type="journal article" date="2011" name="Stand. Genomic Sci.">
        <title>Complete genome sequence of Haliscomenobacter hydrossis type strain (O).</title>
        <authorList>
            <consortium name="US DOE Joint Genome Institute (JGI-PGF)"/>
            <person name="Daligault H."/>
            <person name="Lapidus A."/>
            <person name="Zeytun A."/>
            <person name="Nolan M."/>
            <person name="Lucas S."/>
            <person name="Del Rio T.G."/>
            <person name="Tice H."/>
            <person name="Cheng J.F."/>
            <person name="Tapia R."/>
            <person name="Han C."/>
            <person name="Goodwin L."/>
            <person name="Pitluck S."/>
            <person name="Liolios K."/>
            <person name="Pagani I."/>
            <person name="Ivanova N."/>
            <person name="Huntemann M."/>
            <person name="Mavromatis K."/>
            <person name="Mikhailova N."/>
            <person name="Pati A."/>
            <person name="Chen A."/>
            <person name="Palaniappan K."/>
            <person name="Land M."/>
            <person name="Hauser L."/>
            <person name="Brambilla E.M."/>
            <person name="Rohde M."/>
            <person name="Verbarg S."/>
            <person name="Goker M."/>
            <person name="Bristow J."/>
            <person name="Eisen J.A."/>
            <person name="Markowitz V."/>
            <person name="Hugenholtz P."/>
            <person name="Kyrpides N.C."/>
            <person name="Klenk H.P."/>
            <person name="Woyke T."/>
        </authorList>
    </citation>
    <scope>NUCLEOTIDE SEQUENCE [LARGE SCALE GENOMIC DNA]</scope>
    <source>
        <strain evidence="3">ATCC 27775 / DSM 1100 / LMG 10767 / O</strain>
    </source>
</reference>
<dbReference type="EMBL" id="CP002691">
    <property type="protein sequence ID" value="AEE50724.1"/>
    <property type="molecule type" value="Genomic_DNA"/>
</dbReference>
<dbReference type="InterPro" id="IPR028899">
    <property type="entry name" value="Tox-URI2_dom"/>
</dbReference>
<evidence type="ECO:0000313" key="2">
    <source>
        <dbReference type="EMBL" id="AEE50724.1"/>
    </source>
</evidence>
<feature type="domain" description="Tox-URI2" evidence="1">
    <location>
        <begin position="11"/>
        <end position="97"/>
    </location>
</feature>
<evidence type="ECO:0000313" key="3">
    <source>
        <dbReference type="Proteomes" id="UP000008461"/>
    </source>
</evidence>
<accession>F4L365</accession>
<evidence type="ECO:0000259" key="1">
    <source>
        <dbReference type="Pfam" id="PF15653"/>
    </source>
</evidence>
<dbReference type="AlphaFoldDB" id="F4L365"/>